<evidence type="ECO:0000313" key="2">
    <source>
        <dbReference type="EMBL" id="GAA0754228.1"/>
    </source>
</evidence>
<evidence type="ECO:0008006" key="4">
    <source>
        <dbReference type="Google" id="ProtNLM"/>
    </source>
</evidence>
<keyword evidence="1" id="KW-0472">Membrane</keyword>
<dbReference type="RefSeq" id="WP_141285369.1">
    <property type="nucleotide sequence ID" value="NZ_BAAAEW010000020.1"/>
</dbReference>
<organism evidence="2 3">
    <name type="scientific">Ideonella azotifigens</name>
    <dbReference type="NCBI Taxonomy" id="513160"/>
    <lineage>
        <taxon>Bacteria</taxon>
        <taxon>Pseudomonadati</taxon>
        <taxon>Pseudomonadota</taxon>
        <taxon>Betaproteobacteria</taxon>
        <taxon>Burkholderiales</taxon>
        <taxon>Sphaerotilaceae</taxon>
        <taxon>Ideonella</taxon>
    </lineage>
</organism>
<dbReference type="EMBL" id="BAAAEW010000020">
    <property type="protein sequence ID" value="GAA0754228.1"/>
    <property type="molecule type" value="Genomic_DNA"/>
</dbReference>
<gene>
    <name evidence="2" type="ORF">GCM10009107_30520</name>
</gene>
<keyword evidence="1" id="KW-0812">Transmembrane</keyword>
<comment type="caution">
    <text evidence="2">The sequence shown here is derived from an EMBL/GenBank/DDBJ whole genome shotgun (WGS) entry which is preliminary data.</text>
</comment>
<feature type="transmembrane region" description="Helical" evidence="1">
    <location>
        <begin position="6"/>
        <end position="23"/>
    </location>
</feature>
<dbReference type="Proteomes" id="UP001500279">
    <property type="component" value="Unassembled WGS sequence"/>
</dbReference>
<evidence type="ECO:0000256" key="1">
    <source>
        <dbReference type="SAM" id="Phobius"/>
    </source>
</evidence>
<reference evidence="2 3" key="1">
    <citation type="journal article" date="2019" name="Int. J. Syst. Evol. Microbiol.">
        <title>The Global Catalogue of Microorganisms (GCM) 10K type strain sequencing project: providing services to taxonomists for standard genome sequencing and annotation.</title>
        <authorList>
            <consortium name="The Broad Institute Genomics Platform"/>
            <consortium name="The Broad Institute Genome Sequencing Center for Infectious Disease"/>
            <person name="Wu L."/>
            <person name="Ma J."/>
        </authorList>
    </citation>
    <scope>NUCLEOTIDE SEQUENCE [LARGE SCALE GENOMIC DNA]</scope>
    <source>
        <strain evidence="2 3">JCM 15503</strain>
    </source>
</reference>
<feature type="transmembrane region" description="Helical" evidence="1">
    <location>
        <begin position="72"/>
        <end position="92"/>
    </location>
</feature>
<proteinExistence type="predicted"/>
<evidence type="ECO:0000313" key="3">
    <source>
        <dbReference type="Proteomes" id="UP001500279"/>
    </source>
</evidence>
<dbReference type="PIRSF" id="PIRSF019883">
    <property type="entry name" value="UCP019883"/>
    <property type="match status" value="1"/>
</dbReference>
<dbReference type="Pfam" id="PF10993">
    <property type="entry name" value="DUF2818"/>
    <property type="match status" value="1"/>
</dbReference>
<keyword evidence="3" id="KW-1185">Reference proteome</keyword>
<keyword evidence="1" id="KW-1133">Transmembrane helix</keyword>
<name>A0ABN1K468_9BURK</name>
<accession>A0ABN1K468</accession>
<sequence>MTQTAAVWLVLVVAIIAANLPFFSERMLVVGPRLAPKAFAWRLLELLILWGLTLALGFALEAQLGQRSPQQWEFFVATGCLFLTLASPGFVWRQLRKPAKPASLTAKELHDGVA</sequence>
<feature type="transmembrane region" description="Helical" evidence="1">
    <location>
        <begin position="43"/>
        <end position="60"/>
    </location>
</feature>
<protein>
    <recommendedName>
        <fullName evidence="4">DUF2818 family protein</fullName>
    </recommendedName>
</protein>
<dbReference type="InterPro" id="IPR016768">
    <property type="entry name" value="UCP019883"/>
</dbReference>